<feature type="compositionally biased region" description="Polar residues" evidence="4">
    <location>
        <begin position="321"/>
        <end position="331"/>
    </location>
</feature>
<dbReference type="GO" id="GO:0007091">
    <property type="term" value="P:metaphase/anaphase transition of mitotic cell cycle"/>
    <property type="evidence" value="ECO:0007669"/>
    <property type="project" value="TreeGrafter"/>
</dbReference>
<dbReference type="InterPro" id="IPR011990">
    <property type="entry name" value="TPR-like_helical_dom_sf"/>
</dbReference>
<dbReference type="EMBL" id="BRXX01000069">
    <property type="protein sequence ID" value="GMH87227.1"/>
    <property type="molecule type" value="Genomic_DNA"/>
</dbReference>
<dbReference type="GO" id="GO:0005680">
    <property type="term" value="C:anaphase-promoting complex"/>
    <property type="evidence" value="ECO:0007669"/>
    <property type="project" value="TreeGrafter"/>
</dbReference>
<feature type="region of interest" description="Disordered" evidence="4">
    <location>
        <begin position="238"/>
        <end position="258"/>
    </location>
</feature>
<gene>
    <name evidence="5" type="ORF">TrVE_jg6910</name>
</gene>
<organism evidence="5 6">
    <name type="scientific">Triparma verrucosa</name>
    <dbReference type="NCBI Taxonomy" id="1606542"/>
    <lineage>
        <taxon>Eukaryota</taxon>
        <taxon>Sar</taxon>
        <taxon>Stramenopiles</taxon>
        <taxon>Ochrophyta</taxon>
        <taxon>Bolidophyceae</taxon>
        <taxon>Parmales</taxon>
        <taxon>Triparmaceae</taxon>
        <taxon>Triparma</taxon>
    </lineage>
</organism>
<dbReference type="GO" id="GO:0051301">
    <property type="term" value="P:cell division"/>
    <property type="evidence" value="ECO:0007669"/>
    <property type="project" value="TreeGrafter"/>
</dbReference>
<feature type="compositionally biased region" description="Basic and acidic residues" evidence="4">
    <location>
        <begin position="276"/>
        <end position="285"/>
    </location>
</feature>
<feature type="compositionally biased region" description="Polar residues" evidence="4">
    <location>
        <begin position="182"/>
        <end position="194"/>
    </location>
</feature>
<dbReference type="Proteomes" id="UP001165160">
    <property type="component" value="Unassembled WGS sequence"/>
</dbReference>
<feature type="repeat" description="TPR" evidence="3">
    <location>
        <begin position="620"/>
        <end position="653"/>
    </location>
</feature>
<evidence type="ECO:0000256" key="1">
    <source>
        <dbReference type="ARBA" id="ARBA00022803"/>
    </source>
</evidence>
<dbReference type="InterPro" id="IPR019734">
    <property type="entry name" value="TPR_rpt"/>
</dbReference>
<dbReference type="GO" id="GO:0005737">
    <property type="term" value="C:cytoplasm"/>
    <property type="evidence" value="ECO:0007669"/>
    <property type="project" value="TreeGrafter"/>
</dbReference>
<comment type="caution">
    <text evidence="5">The sequence shown here is derived from an EMBL/GenBank/DDBJ whole genome shotgun (WGS) entry which is preliminary data.</text>
</comment>
<feature type="repeat" description="TPR" evidence="3">
    <location>
        <begin position="518"/>
        <end position="551"/>
    </location>
</feature>
<keyword evidence="6" id="KW-1185">Reference proteome</keyword>
<feature type="compositionally biased region" description="Low complexity" evidence="4">
    <location>
        <begin position="15"/>
        <end position="26"/>
    </location>
</feature>
<evidence type="ECO:0000256" key="2">
    <source>
        <dbReference type="ARBA" id="ARBA00038210"/>
    </source>
</evidence>
<dbReference type="PANTHER" id="PTHR12558:SF13">
    <property type="entry name" value="CELL DIVISION CYCLE PROTEIN 27 HOMOLOG"/>
    <property type="match status" value="1"/>
</dbReference>
<evidence type="ECO:0000256" key="4">
    <source>
        <dbReference type="SAM" id="MobiDB-lite"/>
    </source>
</evidence>
<protein>
    <submittedName>
        <fullName evidence="5">Uncharacterized protein</fullName>
    </submittedName>
</protein>
<dbReference type="PROSITE" id="PS50293">
    <property type="entry name" value="TPR_REGION"/>
    <property type="match status" value="1"/>
</dbReference>
<dbReference type="PROSITE" id="PS50005">
    <property type="entry name" value="TPR"/>
    <property type="match status" value="5"/>
</dbReference>
<dbReference type="Gene3D" id="1.25.40.10">
    <property type="entry name" value="Tetratricopeptide repeat domain"/>
    <property type="match status" value="3"/>
</dbReference>
<proteinExistence type="inferred from homology"/>
<accession>A0A9W7EQN0</accession>
<dbReference type="GO" id="GO:0016567">
    <property type="term" value="P:protein ubiquitination"/>
    <property type="evidence" value="ECO:0007669"/>
    <property type="project" value="TreeGrafter"/>
</dbReference>
<name>A0A9W7EQN0_9STRA</name>
<dbReference type="AlphaFoldDB" id="A0A9W7EQN0"/>
<dbReference type="SUPFAM" id="SSF48452">
    <property type="entry name" value="TPR-like"/>
    <property type="match status" value="1"/>
</dbReference>
<reference evidence="6" key="1">
    <citation type="journal article" date="2023" name="Commun. Biol.">
        <title>Genome analysis of Parmales, the sister group of diatoms, reveals the evolutionary specialization of diatoms from phago-mixotrophs to photoautotrophs.</title>
        <authorList>
            <person name="Ban H."/>
            <person name="Sato S."/>
            <person name="Yoshikawa S."/>
            <person name="Yamada K."/>
            <person name="Nakamura Y."/>
            <person name="Ichinomiya M."/>
            <person name="Sato N."/>
            <person name="Blanc-Mathieu R."/>
            <person name="Endo H."/>
            <person name="Kuwata A."/>
            <person name="Ogata H."/>
        </authorList>
    </citation>
    <scope>NUCLEOTIDE SEQUENCE [LARGE SCALE GENOMIC DNA]</scope>
    <source>
        <strain evidence="6">NIES 3699</strain>
    </source>
</reference>
<feature type="region of interest" description="Disordered" evidence="4">
    <location>
        <begin position="182"/>
        <end position="206"/>
    </location>
</feature>
<feature type="repeat" description="TPR" evidence="3">
    <location>
        <begin position="484"/>
        <end position="517"/>
    </location>
</feature>
<evidence type="ECO:0000313" key="5">
    <source>
        <dbReference type="EMBL" id="GMH87227.1"/>
    </source>
</evidence>
<feature type="region of interest" description="Disordered" evidence="4">
    <location>
        <begin position="1"/>
        <end position="28"/>
    </location>
</feature>
<dbReference type="SMART" id="SM00028">
    <property type="entry name" value="TPR"/>
    <property type="match status" value="7"/>
</dbReference>
<keyword evidence="1 3" id="KW-0802">TPR repeat</keyword>
<dbReference type="Pfam" id="PF14559">
    <property type="entry name" value="TPR_19"/>
    <property type="match status" value="1"/>
</dbReference>
<evidence type="ECO:0000313" key="6">
    <source>
        <dbReference type="Proteomes" id="UP001165160"/>
    </source>
</evidence>
<dbReference type="Pfam" id="PF13432">
    <property type="entry name" value="TPR_16"/>
    <property type="match status" value="1"/>
</dbReference>
<sequence length="676" mass="73810">MTVTASPPSSPPQSTPQSNANPNNANDPLTTHLTSLITNYNHNFDYTSSLFYAHLLLHHNPSPTNLLLCARTEILAGNYGTALSLCTGVPGGENMEDYCNVQLKNHKANLHTSLWKGVVASRLGSGGASDFAKVASKDGWCWTAISGLSRLRVSGSPPPGNSVPDSKINDLINGIKYKPSPTYSSASTSGNVNGMNEDGGTPYSSSSPFQVNFGTPNLTPIQPPKIRTQGKTMSRINFRDTGRSGFSEESSVRGGRLSFGMGDDGGMLGDLSKVSGLHDDNDSVKTPKFQSTLNLPSATPPPLPPHPNASSHLPPSGKAKSASTPDPTPLNSFAHLTPSDGTSALASLMRTYTLALNAYHKYDLHAALKLYASLPPHLLNSSYVQKQIGKCHFELSNYAAAKLHLEAGHALCPTDVTGLEYLSTVYWHLKQDVELSYLARRVSASNPTSPESWICVGNCFSLQKEHDLALKFFQRSLSLSPSFTYAHTLSGHEYVSNEDFQSAITCFRSALTTNPSHYNAWYGLGAIYYRQEKFNLAASHFERAIDVNPTSSILYCHLGMVRQAEKRYFEALEVLNKAFELEPSNPQARYQMSTVLISLERYPEALESLYLVLDSAPREASVHFLIGKVHKKLGDSYKAMVHFVRALDLDPKDNNLIKQQIDRLDEVDGEEDASGF</sequence>
<feature type="repeat" description="TPR" evidence="3">
    <location>
        <begin position="552"/>
        <end position="585"/>
    </location>
</feature>
<dbReference type="GO" id="GO:0031145">
    <property type="term" value="P:anaphase-promoting complex-dependent catabolic process"/>
    <property type="evidence" value="ECO:0007669"/>
    <property type="project" value="TreeGrafter"/>
</dbReference>
<feature type="repeat" description="TPR" evidence="3">
    <location>
        <begin position="450"/>
        <end position="483"/>
    </location>
</feature>
<evidence type="ECO:0000256" key="3">
    <source>
        <dbReference type="PROSITE-ProRule" id="PRU00339"/>
    </source>
</evidence>
<comment type="similarity">
    <text evidence="2">Belongs to the APC3/CDC27 family.</text>
</comment>
<dbReference type="PANTHER" id="PTHR12558">
    <property type="entry name" value="CELL DIVISION CYCLE 16,23,27"/>
    <property type="match status" value="1"/>
</dbReference>
<feature type="compositionally biased region" description="Pro residues" evidence="4">
    <location>
        <begin position="298"/>
        <end position="307"/>
    </location>
</feature>
<feature type="region of interest" description="Disordered" evidence="4">
    <location>
        <begin position="270"/>
        <end position="332"/>
    </location>
</feature>